<dbReference type="Proteomes" id="UP000652761">
    <property type="component" value="Unassembled WGS sequence"/>
</dbReference>
<evidence type="ECO:0000313" key="8">
    <source>
        <dbReference type="Proteomes" id="UP000652761"/>
    </source>
</evidence>
<keyword evidence="3 5" id="KW-1133">Transmembrane helix</keyword>
<proteinExistence type="predicted"/>
<evidence type="ECO:0000256" key="2">
    <source>
        <dbReference type="ARBA" id="ARBA00022692"/>
    </source>
</evidence>
<name>A0A843XEM5_COLES</name>
<comment type="subcellular location">
    <subcellularLocation>
        <location evidence="1">Membrane</location>
        <topology evidence="1">Single-pass membrane protein</topology>
    </subcellularLocation>
</comment>
<keyword evidence="2 5" id="KW-0812">Transmembrane</keyword>
<keyword evidence="8" id="KW-1185">Reference proteome</keyword>
<feature type="domain" description="Late embryogenesis abundant protein LEA-2 subgroup" evidence="6">
    <location>
        <begin position="81"/>
        <end position="184"/>
    </location>
</feature>
<accession>A0A843XEM5</accession>
<dbReference type="EMBL" id="NMUH01007858">
    <property type="protein sequence ID" value="MQM17944.1"/>
    <property type="molecule type" value="Genomic_DNA"/>
</dbReference>
<evidence type="ECO:0000256" key="3">
    <source>
        <dbReference type="ARBA" id="ARBA00022989"/>
    </source>
</evidence>
<dbReference type="GO" id="GO:0098542">
    <property type="term" value="P:defense response to other organism"/>
    <property type="evidence" value="ECO:0007669"/>
    <property type="project" value="InterPro"/>
</dbReference>
<sequence>MSVKKDGGQEHHHHRHHKFYRHLFACLLAFVVLVLFIILVIYLVLRPTKPRFLLQDASVIVFNLSGTPPAAAFVTTTMQVTLTTRNPNDHIGIYYDKLDVYAAYKYQQVTLATAIPPTYQGHNDVVVWSPFLYGVNVPIAPYLALGVAQDQNAGLMLLYVKVRGRLRWKVGTWTSGHYHISVSCPALLGFRGQGGGYAGGGYSPVIRFQQGSTCTVDV</sequence>
<dbReference type="PANTHER" id="PTHR31415:SF166">
    <property type="entry name" value="LATE EMBRYOGENESIS ABUNDANT (LEA) HYDROXYPROLINE-RICH GLYCOPROTEIN FAMILY"/>
    <property type="match status" value="1"/>
</dbReference>
<evidence type="ECO:0000256" key="5">
    <source>
        <dbReference type="SAM" id="Phobius"/>
    </source>
</evidence>
<gene>
    <name evidence="7" type="ORF">Taro_050925</name>
</gene>
<dbReference type="PANTHER" id="PTHR31415">
    <property type="entry name" value="OS05G0367900 PROTEIN"/>
    <property type="match status" value="1"/>
</dbReference>
<dbReference type="Pfam" id="PF03168">
    <property type="entry name" value="LEA_2"/>
    <property type="match status" value="1"/>
</dbReference>
<feature type="transmembrane region" description="Helical" evidence="5">
    <location>
        <begin position="20"/>
        <end position="45"/>
    </location>
</feature>
<dbReference type="GO" id="GO:0005886">
    <property type="term" value="C:plasma membrane"/>
    <property type="evidence" value="ECO:0007669"/>
    <property type="project" value="TreeGrafter"/>
</dbReference>
<dbReference type="GO" id="GO:0009506">
    <property type="term" value="C:plasmodesma"/>
    <property type="evidence" value="ECO:0007669"/>
    <property type="project" value="TreeGrafter"/>
</dbReference>
<dbReference type="InterPro" id="IPR004864">
    <property type="entry name" value="LEA_2"/>
</dbReference>
<reference evidence="7" key="1">
    <citation type="submission" date="2017-07" db="EMBL/GenBank/DDBJ databases">
        <title>Taro Niue Genome Assembly and Annotation.</title>
        <authorList>
            <person name="Atibalentja N."/>
            <person name="Keating K."/>
            <person name="Fields C.J."/>
        </authorList>
    </citation>
    <scope>NUCLEOTIDE SEQUENCE</scope>
    <source>
        <strain evidence="7">Niue_2</strain>
        <tissue evidence="7">Leaf</tissue>
    </source>
</reference>
<comment type="caution">
    <text evidence="7">The sequence shown here is derived from an EMBL/GenBank/DDBJ whole genome shotgun (WGS) entry which is preliminary data.</text>
</comment>
<protein>
    <recommendedName>
        <fullName evidence="6">Late embryogenesis abundant protein LEA-2 subgroup domain-containing protein</fullName>
    </recommendedName>
</protein>
<evidence type="ECO:0000313" key="7">
    <source>
        <dbReference type="EMBL" id="MQM17944.1"/>
    </source>
</evidence>
<organism evidence="7 8">
    <name type="scientific">Colocasia esculenta</name>
    <name type="common">Wild taro</name>
    <name type="synonym">Arum esculentum</name>
    <dbReference type="NCBI Taxonomy" id="4460"/>
    <lineage>
        <taxon>Eukaryota</taxon>
        <taxon>Viridiplantae</taxon>
        <taxon>Streptophyta</taxon>
        <taxon>Embryophyta</taxon>
        <taxon>Tracheophyta</taxon>
        <taxon>Spermatophyta</taxon>
        <taxon>Magnoliopsida</taxon>
        <taxon>Liliopsida</taxon>
        <taxon>Araceae</taxon>
        <taxon>Aroideae</taxon>
        <taxon>Colocasieae</taxon>
        <taxon>Colocasia</taxon>
    </lineage>
</organism>
<keyword evidence="4 5" id="KW-0472">Membrane</keyword>
<evidence type="ECO:0000259" key="6">
    <source>
        <dbReference type="Pfam" id="PF03168"/>
    </source>
</evidence>
<evidence type="ECO:0000256" key="1">
    <source>
        <dbReference type="ARBA" id="ARBA00004167"/>
    </source>
</evidence>
<dbReference type="AlphaFoldDB" id="A0A843XEM5"/>
<dbReference type="InterPro" id="IPR044839">
    <property type="entry name" value="NDR1-like"/>
</dbReference>
<dbReference type="OrthoDB" id="1426517at2759"/>
<evidence type="ECO:0000256" key="4">
    <source>
        <dbReference type="ARBA" id="ARBA00023136"/>
    </source>
</evidence>